<dbReference type="RefSeq" id="WP_322134569.1">
    <property type="nucleotide sequence ID" value="NZ_CP085036.1"/>
</dbReference>
<keyword evidence="10" id="KW-1185">Reference proteome</keyword>
<feature type="domain" description="RNA polymerase sigma-70 region 2" evidence="7">
    <location>
        <begin position="30"/>
        <end position="90"/>
    </location>
</feature>
<protein>
    <submittedName>
        <fullName evidence="9">RNA polymerase sigma factor (Sigma-70 family)</fullName>
    </submittedName>
</protein>
<gene>
    <name evidence="9" type="ORF">M2152_002467</name>
</gene>
<dbReference type="NCBIfam" id="TIGR02937">
    <property type="entry name" value="sigma70-ECF"/>
    <property type="match status" value="1"/>
</dbReference>
<dbReference type="InterPro" id="IPR007627">
    <property type="entry name" value="RNA_pol_sigma70_r2"/>
</dbReference>
<keyword evidence="6" id="KW-0812">Transmembrane</keyword>
<dbReference type="InterPro" id="IPR014284">
    <property type="entry name" value="RNA_pol_sigma-70_dom"/>
</dbReference>
<dbReference type="InterPro" id="IPR039425">
    <property type="entry name" value="RNA_pol_sigma-70-like"/>
</dbReference>
<proteinExistence type="inferred from homology"/>
<keyword evidence="2" id="KW-0805">Transcription regulation</keyword>
<organism evidence="9 10">
    <name type="scientific">Antiquaquibacter oligotrophicus</name>
    <dbReference type="NCBI Taxonomy" id="2880260"/>
    <lineage>
        <taxon>Bacteria</taxon>
        <taxon>Bacillati</taxon>
        <taxon>Actinomycetota</taxon>
        <taxon>Actinomycetes</taxon>
        <taxon>Micrococcales</taxon>
        <taxon>Microbacteriaceae</taxon>
        <taxon>Antiquaquibacter</taxon>
    </lineage>
</organism>
<evidence type="ECO:0000256" key="1">
    <source>
        <dbReference type="ARBA" id="ARBA00010641"/>
    </source>
</evidence>
<dbReference type="InterPro" id="IPR036388">
    <property type="entry name" value="WH-like_DNA-bd_sf"/>
</dbReference>
<evidence type="ECO:0000256" key="6">
    <source>
        <dbReference type="SAM" id="Phobius"/>
    </source>
</evidence>
<comment type="caution">
    <text evidence="9">The sequence shown here is derived from an EMBL/GenBank/DDBJ whole genome shotgun (WGS) entry which is preliminary data.</text>
</comment>
<evidence type="ECO:0000313" key="9">
    <source>
        <dbReference type="EMBL" id="MDH6182285.1"/>
    </source>
</evidence>
<reference evidence="9 10" key="1">
    <citation type="submission" date="2023-04" db="EMBL/GenBank/DDBJ databases">
        <title>Genome Encyclopedia of Bacteria and Archaea VI: Functional Genomics of Type Strains.</title>
        <authorList>
            <person name="Whitman W."/>
        </authorList>
    </citation>
    <scope>NUCLEOTIDE SEQUENCE [LARGE SCALE GENOMIC DNA]</scope>
    <source>
        <strain evidence="9 10">SG_E_30_P1</strain>
    </source>
</reference>
<dbReference type="InterPro" id="IPR013325">
    <property type="entry name" value="RNA_pol_sigma_r2"/>
</dbReference>
<keyword evidence="5" id="KW-0804">Transcription</keyword>
<dbReference type="Pfam" id="PF04542">
    <property type="entry name" value="Sigma70_r2"/>
    <property type="match status" value="1"/>
</dbReference>
<dbReference type="PANTHER" id="PTHR43133">
    <property type="entry name" value="RNA POLYMERASE ECF-TYPE SIGMA FACTO"/>
    <property type="match status" value="1"/>
</dbReference>
<name>A0ABT6KQM4_9MICO</name>
<dbReference type="SUPFAM" id="SSF88659">
    <property type="entry name" value="Sigma3 and sigma4 domains of RNA polymerase sigma factors"/>
    <property type="match status" value="1"/>
</dbReference>
<feature type="domain" description="Putative zinc-finger" evidence="8">
    <location>
        <begin position="194"/>
        <end position="227"/>
    </location>
</feature>
<dbReference type="Pfam" id="PF13490">
    <property type="entry name" value="zf-HC2"/>
    <property type="match status" value="1"/>
</dbReference>
<keyword evidence="3" id="KW-0731">Sigma factor</keyword>
<dbReference type="InterPro" id="IPR013324">
    <property type="entry name" value="RNA_pol_sigma_r3/r4-like"/>
</dbReference>
<evidence type="ECO:0000256" key="2">
    <source>
        <dbReference type="ARBA" id="ARBA00023015"/>
    </source>
</evidence>
<evidence type="ECO:0000259" key="8">
    <source>
        <dbReference type="Pfam" id="PF13490"/>
    </source>
</evidence>
<dbReference type="Gene3D" id="1.10.1740.10">
    <property type="match status" value="1"/>
</dbReference>
<evidence type="ECO:0000313" key="10">
    <source>
        <dbReference type="Proteomes" id="UP001160142"/>
    </source>
</evidence>
<evidence type="ECO:0000256" key="3">
    <source>
        <dbReference type="ARBA" id="ARBA00023082"/>
    </source>
</evidence>
<comment type="similarity">
    <text evidence="1">Belongs to the sigma-70 factor family. ECF subfamily.</text>
</comment>
<feature type="transmembrane region" description="Helical" evidence="6">
    <location>
        <begin position="309"/>
        <end position="332"/>
    </location>
</feature>
<accession>A0ABT6KQM4</accession>
<keyword evidence="6" id="KW-1133">Transmembrane helix</keyword>
<dbReference type="Proteomes" id="UP001160142">
    <property type="component" value="Unassembled WGS sequence"/>
</dbReference>
<dbReference type="PANTHER" id="PTHR43133:SF8">
    <property type="entry name" value="RNA POLYMERASE SIGMA FACTOR HI_1459-RELATED"/>
    <property type="match status" value="1"/>
</dbReference>
<dbReference type="Gene3D" id="1.10.10.10">
    <property type="entry name" value="Winged helix-like DNA-binding domain superfamily/Winged helix DNA-binding domain"/>
    <property type="match status" value="1"/>
</dbReference>
<dbReference type="EMBL" id="JARXVQ010000001">
    <property type="protein sequence ID" value="MDH6182285.1"/>
    <property type="molecule type" value="Genomic_DNA"/>
</dbReference>
<evidence type="ECO:0000256" key="4">
    <source>
        <dbReference type="ARBA" id="ARBA00023125"/>
    </source>
</evidence>
<evidence type="ECO:0000259" key="7">
    <source>
        <dbReference type="Pfam" id="PF04542"/>
    </source>
</evidence>
<keyword evidence="6" id="KW-0472">Membrane</keyword>
<keyword evidence="4" id="KW-0238">DNA-binding</keyword>
<feature type="transmembrane region" description="Helical" evidence="6">
    <location>
        <begin position="241"/>
        <end position="259"/>
    </location>
</feature>
<evidence type="ECO:0000256" key="5">
    <source>
        <dbReference type="ARBA" id="ARBA00023163"/>
    </source>
</evidence>
<dbReference type="InterPro" id="IPR027383">
    <property type="entry name" value="Znf_put"/>
</dbReference>
<sequence length="348" mass="37694">MLETDVATVTSDAELIERIRSGDTRAFGELWQRHYRPAYRAAQQFSRTIEPDDLISEAYLRVYQQLLAGKGPTSAFRPYLYSVIRNVAMTRSAAAAKLATDPLYEDPVDPRHESDQMLVALERSITTKAFRALPERWQTVLWYTEIEGMDPHEVAPLMGISANGVAALALRAREGLRQTWLQAHVGDDGNSDECQWATSKMGGYARRSLGSRDTARIERHLGECTKCLLVSAEIEEIGSRLAFVMIPLVLGGVAGVGYLQTLTQPSMTAMAESILPSLPEAAETAAHNDAMAPALIGTFSLAMVVGRRAMLVAIIGSVILVGSLAIGFSRALDPAPGAPMPAPVSVTP</sequence>
<dbReference type="SUPFAM" id="SSF88946">
    <property type="entry name" value="Sigma2 domain of RNA polymerase sigma factors"/>
    <property type="match status" value="1"/>
</dbReference>